<keyword evidence="3" id="KW-1185">Reference proteome</keyword>
<evidence type="ECO:0000259" key="1">
    <source>
        <dbReference type="PROSITE" id="PS50271"/>
    </source>
</evidence>
<dbReference type="PROSITE" id="PS50271">
    <property type="entry name" value="ZF_UBP"/>
    <property type="match status" value="1"/>
</dbReference>
<reference evidence="2 3" key="1">
    <citation type="submission" date="2018-11" db="EMBL/GenBank/DDBJ databases">
        <title>Sequencing the genomes of 1000 actinobacteria strains.</title>
        <authorList>
            <person name="Klenk H.-P."/>
        </authorList>
    </citation>
    <scope>NUCLEOTIDE SEQUENCE [LARGE SCALE GENOMIC DNA]</scope>
    <source>
        <strain evidence="2 3">DSM 44254</strain>
    </source>
</reference>
<gene>
    <name evidence="2" type="ORF">EDD29_1829</name>
</gene>
<dbReference type="GO" id="GO:0008270">
    <property type="term" value="F:zinc ion binding"/>
    <property type="evidence" value="ECO:0007669"/>
    <property type="project" value="InterPro"/>
</dbReference>
<dbReference type="InterPro" id="IPR013083">
    <property type="entry name" value="Znf_RING/FYVE/PHD"/>
</dbReference>
<keyword evidence="2" id="KW-0378">Hydrolase</keyword>
<dbReference type="Proteomes" id="UP000272400">
    <property type="component" value="Unassembled WGS sequence"/>
</dbReference>
<evidence type="ECO:0000313" key="2">
    <source>
        <dbReference type="EMBL" id="ROO84309.1"/>
    </source>
</evidence>
<dbReference type="SUPFAM" id="SSF57850">
    <property type="entry name" value="RING/U-box"/>
    <property type="match status" value="1"/>
</dbReference>
<proteinExistence type="predicted"/>
<dbReference type="GO" id="GO:0016787">
    <property type="term" value="F:hydrolase activity"/>
    <property type="evidence" value="ECO:0007669"/>
    <property type="project" value="UniProtKB-KW"/>
</dbReference>
<feature type="domain" description="UBP-type" evidence="1">
    <location>
        <begin position="3"/>
        <end position="97"/>
    </location>
</feature>
<dbReference type="Pfam" id="PF02148">
    <property type="entry name" value="zf-UBP"/>
    <property type="match status" value="1"/>
</dbReference>
<organism evidence="2 3">
    <name type="scientific">Actinocorallia herbida</name>
    <dbReference type="NCBI Taxonomy" id="58109"/>
    <lineage>
        <taxon>Bacteria</taxon>
        <taxon>Bacillati</taxon>
        <taxon>Actinomycetota</taxon>
        <taxon>Actinomycetes</taxon>
        <taxon>Streptosporangiales</taxon>
        <taxon>Thermomonosporaceae</taxon>
        <taxon>Actinocorallia</taxon>
    </lineage>
</organism>
<dbReference type="OrthoDB" id="120315at2"/>
<accession>A0A3N1CSM5</accession>
<dbReference type="AlphaFoldDB" id="A0A3N1CSM5"/>
<name>A0A3N1CSM5_9ACTN</name>
<evidence type="ECO:0000313" key="3">
    <source>
        <dbReference type="Proteomes" id="UP000272400"/>
    </source>
</evidence>
<protein>
    <submittedName>
        <fullName evidence="2">Ubiquitin-hydrolase Zn-finger-containing protein</fullName>
    </submittedName>
</protein>
<dbReference type="EMBL" id="RJKE01000001">
    <property type="protein sequence ID" value="ROO84309.1"/>
    <property type="molecule type" value="Genomic_DNA"/>
</dbReference>
<comment type="caution">
    <text evidence="2">The sequence shown here is derived from an EMBL/GenBank/DDBJ whole genome shotgun (WGS) entry which is preliminary data.</text>
</comment>
<sequence>MGQTCTHLDQIAADASPSSDGCEDCLRSGGRWVHLRMCRTCGHVGCCDSSPAKHATAHFHESAHPLISSYEPGEDWAWCYVDNTGFHVQGLKDFSHP</sequence>
<dbReference type="Gene3D" id="3.30.40.10">
    <property type="entry name" value="Zinc/RING finger domain, C3HC4 (zinc finger)"/>
    <property type="match status" value="1"/>
</dbReference>
<dbReference type="InterPro" id="IPR001607">
    <property type="entry name" value="Znf_UBP"/>
</dbReference>